<keyword evidence="3 9" id="KW-0812">Transmembrane</keyword>
<dbReference type="PANTHER" id="PTHR21137">
    <property type="entry name" value="ODORANT RECEPTOR"/>
    <property type="match status" value="1"/>
</dbReference>
<dbReference type="OrthoDB" id="7254511at2759"/>
<dbReference type="Pfam" id="PF02949">
    <property type="entry name" value="7tm_6"/>
    <property type="match status" value="1"/>
</dbReference>
<keyword evidence="6 9" id="KW-0472">Membrane</keyword>
<reference evidence="10" key="2">
    <citation type="journal article" date="2009" name="Curr. Biol.">
        <title>Highly selective tuning of a silkworm olfactory receptor to a key mulberry leaf volatile.</title>
        <authorList>
            <person name="Tanaka K."/>
            <person name="Uda Y."/>
            <person name="Ono Y."/>
            <person name="Nakagawa T."/>
            <person name="Suwa M."/>
            <person name="Yamaoka R."/>
            <person name="Touhara K."/>
        </authorList>
    </citation>
    <scope>NUCLEOTIDE SEQUENCE</scope>
</reference>
<evidence type="ECO:0000256" key="6">
    <source>
        <dbReference type="ARBA" id="ARBA00023136"/>
    </source>
</evidence>
<dbReference type="Proteomes" id="UP000005204">
    <property type="component" value="Unassembled WGS sequence"/>
</dbReference>
<dbReference type="AlphaFoldDB" id="C4B7W0"/>
<keyword evidence="4 9" id="KW-0552">Olfaction</keyword>
<feature type="transmembrane region" description="Helical" evidence="9">
    <location>
        <begin position="300"/>
        <end position="318"/>
    </location>
</feature>
<name>C4B7W0_BOMMO</name>
<reference evidence="11" key="3">
    <citation type="submission" date="2022-06" db="UniProtKB">
        <authorList>
            <consortium name="EnsemblMetazoa"/>
        </authorList>
    </citation>
    <scope>IDENTIFICATION</scope>
    <source>
        <strain evidence="11">p50T (Dazao)</strain>
    </source>
</reference>
<protein>
    <recommendedName>
        <fullName evidence="9">Odorant receptor</fullName>
    </recommendedName>
</protein>
<accession>C4B7W0</accession>
<dbReference type="KEGG" id="bmor:100127042"/>
<evidence type="ECO:0000256" key="2">
    <source>
        <dbReference type="ARBA" id="ARBA00022606"/>
    </source>
</evidence>
<evidence type="ECO:0000256" key="3">
    <source>
        <dbReference type="ARBA" id="ARBA00022692"/>
    </source>
</evidence>
<evidence type="ECO:0000256" key="7">
    <source>
        <dbReference type="ARBA" id="ARBA00023170"/>
    </source>
</evidence>
<proteinExistence type="inferred from homology"/>
<dbReference type="GO" id="GO:0007165">
    <property type="term" value="P:signal transduction"/>
    <property type="evidence" value="ECO:0007669"/>
    <property type="project" value="UniProtKB-KW"/>
</dbReference>
<evidence type="ECO:0000256" key="5">
    <source>
        <dbReference type="ARBA" id="ARBA00022989"/>
    </source>
</evidence>
<dbReference type="EMBL" id="AB472109">
    <property type="protein sequence ID" value="BAH66326.1"/>
    <property type="molecule type" value="Genomic_DNA"/>
</dbReference>
<evidence type="ECO:0000256" key="8">
    <source>
        <dbReference type="ARBA" id="ARBA00023224"/>
    </source>
</evidence>
<dbReference type="EnsemblMetazoa" id="NM_001173423.1">
    <property type="protein sequence ID" value="NP_001166894.1"/>
    <property type="gene ID" value="GeneID_100127042"/>
</dbReference>
<keyword evidence="7 9" id="KW-0675">Receptor</keyword>
<comment type="caution">
    <text evidence="9">Lacks conserved residue(s) required for the propagation of feature annotation.</text>
</comment>
<evidence type="ECO:0000256" key="4">
    <source>
        <dbReference type="ARBA" id="ARBA00022725"/>
    </source>
</evidence>
<keyword evidence="12" id="KW-1185">Reference proteome</keyword>
<dbReference type="PANTHER" id="PTHR21137:SF40">
    <property type="entry name" value="ODORANT RECEPTOR 56A"/>
    <property type="match status" value="1"/>
</dbReference>
<comment type="similarity">
    <text evidence="9">Belongs to the insect chemoreceptor superfamily. Heteromeric odorant receptor channel (TC 1.A.69) family.</text>
</comment>
<sequence length="392" mass="45604">MFDFLQNLEDSERPLLGPNFWLINKTGLLLPKTNFGKLAYILVHEIVTFFVVTQYVELYVIRSDLDLVLTNLKISMLSIVCIVKVNTFVFWQTSWREVLEYVNEADKFERNQTDETRGKMIETYTKYCRRLTYFYWSLVFTTFLTTTNTPLMRYWSSPIFRENLRNGTEDFPHIFSSWMPFDKNHSPGSYCTIVWHVLLCAYGAAIMAAYDTCIVVIMVFFGEKLNLLRERCKKMLANDLYNHAFVIGQLHDIHVQLIKQSRLFNSLLSPVMFLYILMCSLMLCASAYQLTSATSTAQKLLMAEYLIFGIAQLFVFCWHGNDVLFKNANVSLGPYESNWWSSSPRVRADVLLLCGQLRVRHVFTAGPFADLTLSTFIKILKGAYSYYTLLRK</sequence>
<gene>
    <name evidence="11" type="primary">100127042</name>
</gene>
<reference evidence="12" key="1">
    <citation type="journal article" date="2008" name="Insect Biochem. Mol. Biol.">
        <title>The genome of a lepidopteran model insect, the silkworm Bombyx mori.</title>
        <authorList>
            <consortium name="International Silkworm Genome Consortium"/>
        </authorList>
    </citation>
    <scope>NUCLEOTIDE SEQUENCE [LARGE SCALE GENOMIC DNA]</scope>
    <source>
        <strain evidence="12">p50T</strain>
    </source>
</reference>
<keyword evidence="2 9" id="KW-0716">Sensory transduction</keyword>
<organism evidence="10">
    <name type="scientific">Bombyx mori</name>
    <name type="common">Silk moth</name>
    <dbReference type="NCBI Taxonomy" id="7091"/>
    <lineage>
        <taxon>Eukaryota</taxon>
        <taxon>Metazoa</taxon>
        <taxon>Ecdysozoa</taxon>
        <taxon>Arthropoda</taxon>
        <taxon>Hexapoda</taxon>
        <taxon>Insecta</taxon>
        <taxon>Pterygota</taxon>
        <taxon>Neoptera</taxon>
        <taxon>Endopterygota</taxon>
        <taxon>Lepidoptera</taxon>
        <taxon>Glossata</taxon>
        <taxon>Ditrysia</taxon>
        <taxon>Bombycoidea</taxon>
        <taxon>Bombycidae</taxon>
        <taxon>Bombycinae</taxon>
        <taxon>Bombyx</taxon>
    </lineage>
</organism>
<evidence type="ECO:0000313" key="12">
    <source>
        <dbReference type="Proteomes" id="UP000005204"/>
    </source>
</evidence>
<comment type="subcellular location">
    <subcellularLocation>
        <location evidence="9">Cell membrane</location>
        <topology evidence="9">Multi-pass membrane protein</topology>
    </subcellularLocation>
    <subcellularLocation>
        <location evidence="1">Membrane</location>
        <topology evidence="1">Multi-pass membrane protein</topology>
    </subcellularLocation>
</comment>
<evidence type="ECO:0000256" key="1">
    <source>
        <dbReference type="ARBA" id="ARBA00004141"/>
    </source>
</evidence>
<feature type="transmembrane region" description="Helical" evidence="9">
    <location>
        <begin position="38"/>
        <end position="56"/>
    </location>
</feature>
<dbReference type="GO" id="GO:0005886">
    <property type="term" value="C:plasma membrane"/>
    <property type="evidence" value="ECO:0007669"/>
    <property type="project" value="UniProtKB-SubCell"/>
</dbReference>
<feature type="transmembrane region" description="Helical" evidence="9">
    <location>
        <begin position="193"/>
        <end position="221"/>
    </location>
</feature>
<feature type="transmembrane region" description="Helical" evidence="9">
    <location>
        <begin position="133"/>
        <end position="155"/>
    </location>
</feature>
<dbReference type="InterPro" id="IPR004117">
    <property type="entry name" value="7tm6_olfct_rcpt"/>
</dbReference>
<dbReference type="GO" id="GO:0005549">
    <property type="term" value="F:odorant binding"/>
    <property type="evidence" value="ECO:0007669"/>
    <property type="project" value="InterPro"/>
</dbReference>
<keyword evidence="5 9" id="KW-1133">Transmembrane helix</keyword>
<dbReference type="GO" id="GO:0004984">
    <property type="term" value="F:olfactory receptor activity"/>
    <property type="evidence" value="ECO:0007669"/>
    <property type="project" value="InterPro"/>
</dbReference>
<keyword evidence="8 9" id="KW-0807">Transducer</keyword>
<feature type="transmembrane region" description="Helical" evidence="9">
    <location>
        <begin position="267"/>
        <end position="288"/>
    </location>
</feature>
<evidence type="ECO:0000256" key="9">
    <source>
        <dbReference type="RuleBase" id="RU351113"/>
    </source>
</evidence>
<evidence type="ECO:0000313" key="11">
    <source>
        <dbReference type="EnsemblMetazoa" id="NP_001166894.1"/>
    </source>
</evidence>
<evidence type="ECO:0000313" key="10">
    <source>
        <dbReference type="EMBL" id="BAH66326.1"/>
    </source>
</evidence>